<evidence type="ECO:0000313" key="1">
    <source>
        <dbReference type="EMBL" id="KAK5616115.1"/>
    </source>
</evidence>
<evidence type="ECO:0000313" key="2">
    <source>
        <dbReference type="Proteomes" id="UP001311232"/>
    </source>
</evidence>
<comment type="caution">
    <text evidence="1">The sequence shown here is derived from an EMBL/GenBank/DDBJ whole genome shotgun (WGS) entry which is preliminary data.</text>
</comment>
<organism evidence="1 2">
    <name type="scientific">Crenichthys baileyi</name>
    <name type="common">White River springfish</name>
    <dbReference type="NCBI Taxonomy" id="28760"/>
    <lineage>
        <taxon>Eukaryota</taxon>
        <taxon>Metazoa</taxon>
        <taxon>Chordata</taxon>
        <taxon>Craniata</taxon>
        <taxon>Vertebrata</taxon>
        <taxon>Euteleostomi</taxon>
        <taxon>Actinopterygii</taxon>
        <taxon>Neopterygii</taxon>
        <taxon>Teleostei</taxon>
        <taxon>Neoteleostei</taxon>
        <taxon>Acanthomorphata</taxon>
        <taxon>Ovalentaria</taxon>
        <taxon>Atherinomorphae</taxon>
        <taxon>Cyprinodontiformes</taxon>
        <taxon>Goodeidae</taxon>
        <taxon>Crenichthys</taxon>
    </lineage>
</organism>
<dbReference type="Proteomes" id="UP001311232">
    <property type="component" value="Unassembled WGS sequence"/>
</dbReference>
<protein>
    <submittedName>
        <fullName evidence="1">Uncharacterized protein</fullName>
    </submittedName>
</protein>
<name>A0AAV9S4A9_9TELE</name>
<keyword evidence="2" id="KW-1185">Reference proteome</keyword>
<reference evidence="1 2" key="1">
    <citation type="submission" date="2021-06" db="EMBL/GenBank/DDBJ databases">
        <authorList>
            <person name="Palmer J.M."/>
        </authorList>
    </citation>
    <scope>NUCLEOTIDE SEQUENCE [LARGE SCALE GENOMIC DNA]</scope>
    <source>
        <strain evidence="1 2">MEX-2019</strain>
        <tissue evidence="1">Muscle</tissue>
    </source>
</reference>
<proteinExistence type="predicted"/>
<accession>A0AAV9S4A9</accession>
<sequence length="124" mass="14141">MQGHTLYHPPKCFFMSPIKPSMYMALSRVFTREDIEVTNCGFTERIGQVEFYPEQLVAYRTRTTSTQAPGPYVGLWENQIVSITAAKSKIHHYTAEVQQLTKSCGYKGGRDLLIRATRPHVQMA</sequence>
<gene>
    <name evidence="1" type="ORF">CRENBAI_017369</name>
</gene>
<dbReference type="AlphaFoldDB" id="A0AAV9S4A9"/>
<dbReference type="EMBL" id="JAHHUM010000905">
    <property type="protein sequence ID" value="KAK5616115.1"/>
    <property type="molecule type" value="Genomic_DNA"/>
</dbReference>